<sequence>METTPDFVITRADDRHRDDMELIGTTAPARFGARAAGAPA</sequence>
<gene>
    <name evidence="1" type="ORF">SAMN05216257_102276</name>
</gene>
<dbReference type="EMBL" id="FNFV01000002">
    <property type="protein sequence ID" value="SDK30727.1"/>
    <property type="molecule type" value="Genomic_DNA"/>
</dbReference>
<dbReference type="RefSeq" id="WP_281220837.1">
    <property type="nucleotide sequence ID" value="NZ_FNFV01000002.1"/>
</dbReference>
<accession>A0A1G9ATZ1</accession>
<keyword evidence="2" id="KW-1185">Reference proteome</keyword>
<organism evidence="1 2">
    <name type="scientific">Meinhardsimonia xiamenensis</name>
    <dbReference type="NCBI Taxonomy" id="990712"/>
    <lineage>
        <taxon>Bacteria</taxon>
        <taxon>Pseudomonadati</taxon>
        <taxon>Pseudomonadota</taxon>
        <taxon>Alphaproteobacteria</taxon>
        <taxon>Rhodobacterales</taxon>
        <taxon>Paracoccaceae</taxon>
        <taxon>Meinhardsimonia</taxon>
    </lineage>
</organism>
<dbReference type="AlphaFoldDB" id="A0A1G9ATZ1"/>
<dbReference type="STRING" id="990712.SAMN05216257_102276"/>
<evidence type="ECO:0000313" key="2">
    <source>
        <dbReference type="Proteomes" id="UP000199328"/>
    </source>
</evidence>
<protein>
    <submittedName>
        <fullName evidence="1">Uncharacterized protein</fullName>
    </submittedName>
</protein>
<name>A0A1G9ATZ1_9RHOB</name>
<evidence type="ECO:0000313" key="1">
    <source>
        <dbReference type="EMBL" id="SDK30727.1"/>
    </source>
</evidence>
<dbReference type="Proteomes" id="UP000199328">
    <property type="component" value="Unassembled WGS sequence"/>
</dbReference>
<proteinExistence type="predicted"/>
<reference evidence="2" key="1">
    <citation type="submission" date="2016-10" db="EMBL/GenBank/DDBJ databases">
        <authorList>
            <person name="Varghese N."/>
            <person name="Submissions S."/>
        </authorList>
    </citation>
    <scope>NUCLEOTIDE SEQUENCE [LARGE SCALE GENOMIC DNA]</scope>
    <source>
        <strain evidence="2">CGMCC 1.10789</strain>
    </source>
</reference>